<comment type="caution">
    <text evidence="2">The sequence shown here is derived from an EMBL/GenBank/DDBJ whole genome shotgun (WGS) entry which is preliminary data.</text>
</comment>
<keyword evidence="3" id="KW-1185">Reference proteome</keyword>
<keyword evidence="1" id="KW-0812">Transmembrane</keyword>
<name>A0A9D5CWZ2_9LILI</name>
<evidence type="ECO:0000313" key="2">
    <source>
        <dbReference type="EMBL" id="KAJ0979928.1"/>
    </source>
</evidence>
<keyword evidence="1" id="KW-1133">Transmembrane helix</keyword>
<evidence type="ECO:0000313" key="3">
    <source>
        <dbReference type="Proteomes" id="UP001085076"/>
    </source>
</evidence>
<protein>
    <submittedName>
        <fullName evidence="2">Uncharacterized protein</fullName>
    </submittedName>
</protein>
<organism evidence="2 3">
    <name type="scientific">Dioscorea zingiberensis</name>
    <dbReference type="NCBI Taxonomy" id="325984"/>
    <lineage>
        <taxon>Eukaryota</taxon>
        <taxon>Viridiplantae</taxon>
        <taxon>Streptophyta</taxon>
        <taxon>Embryophyta</taxon>
        <taxon>Tracheophyta</taxon>
        <taxon>Spermatophyta</taxon>
        <taxon>Magnoliopsida</taxon>
        <taxon>Liliopsida</taxon>
        <taxon>Dioscoreales</taxon>
        <taxon>Dioscoreaceae</taxon>
        <taxon>Dioscorea</taxon>
    </lineage>
</organism>
<gene>
    <name evidence="2" type="ORF">J5N97_015402</name>
</gene>
<dbReference type="Pfam" id="PF03140">
    <property type="entry name" value="DUF247"/>
    <property type="match status" value="1"/>
</dbReference>
<feature type="transmembrane region" description="Helical" evidence="1">
    <location>
        <begin position="262"/>
        <end position="281"/>
    </location>
</feature>
<dbReference type="EMBL" id="JAGGNH010000003">
    <property type="protein sequence ID" value="KAJ0979928.1"/>
    <property type="molecule type" value="Genomic_DNA"/>
</dbReference>
<evidence type="ECO:0000256" key="1">
    <source>
        <dbReference type="SAM" id="Phobius"/>
    </source>
</evidence>
<dbReference type="AlphaFoldDB" id="A0A9D5CWZ2"/>
<dbReference type="InterPro" id="IPR004158">
    <property type="entry name" value="DUF247_pln"/>
</dbReference>
<dbReference type="Proteomes" id="UP001085076">
    <property type="component" value="Miscellaneous, Linkage group lg03"/>
</dbReference>
<reference evidence="2" key="2">
    <citation type="journal article" date="2022" name="Hortic Res">
        <title>The genome of Dioscorea zingiberensis sheds light on the biosynthesis, origin and evolution of the medicinally important diosgenin saponins.</title>
        <authorList>
            <person name="Li Y."/>
            <person name="Tan C."/>
            <person name="Li Z."/>
            <person name="Guo J."/>
            <person name="Li S."/>
            <person name="Chen X."/>
            <person name="Wang C."/>
            <person name="Dai X."/>
            <person name="Yang H."/>
            <person name="Song W."/>
            <person name="Hou L."/>
            <person name="Xu J."/>
            <person name="Tong Z."/>
            <person name="Xu A."/>
            <person name="Yuan X."/>
            <person name="Wang W."/>
            <person name="Yang Q."/>
            <person name="Chen L."/>
            <person name="Sun Z."/>
            <person name="Wang K."/>
            <person name="Pan B."/>
            <person name="Chen J."/>
            <person name="Bao Y."/>
            <person name="Liu F."/>
            <person name="Qi X."/>
            <person name="Gang D.R."/>
            <person name="Wen J."/>
            <person name="Li J."/>
        </authorList>
    </citation>
    <scope>NUCLEOTIDE SEQUENCE</scope>
    <source>
        <strain evidence="2">Dzin_1.0</strain>
    </source>
</reference>
<sequence>MAAEIALEMDPLLNSIKEKLQIIGSQTTEQEEPCTIYRVVPSVRREDGAAYDPKVISIGPYHRNKNHLLPMEDVKWCYLQSLLLRAPKNNTLENLLGVVRAQAPRARKMYSEKLWLEHDAFVKMLLLDGCFIVEFLIKFPLAENHGQLLHTNWKMPLVRSDLLLLENQIPFFILQCLFDVSVSPLFDFNDQNEPSITLAELALSYVTQGTLEILPETVRKVEIHHLLHLFQMSLTPNPELSGPQPFSCMKVLKQTFWKCTRFFIDVVFWLLSSFLCCFAIFRRQSHHLPGKRDVGPRAPRMIPSATELQEAGVIFKEREMKQKNKKMCFLDVKFEDGIIEIPRVSIQGVTISMFRNVIAFEQCCPSSGSHFTSYAAFMDNLINTPMDVATLQDCGIIESKLGSDKEVAIFFNQLCKGGYLDYERHYLAQVFKDVRKFSSSKRHRWRAILVHDYFSNPWAIISFVAAFLLLGLTIVQTIYSILSYVHRS</sequence>
<dbReference type="OrthoDB" id="1589813at2759"/>
<keyword evidence="1" id="KW-0472">Membrane</keyword>
<proteinExistence type="predicted"/>
<reference evidence="2" key="1">
    <citation type="submission" date="2021-03" db="EMBL/GenBank/DDBJ databases">
        <authorList>
            <person name="Li Z."/>
            <person name="Yang C."/>
        </authorList>
    </citation>
    <scope>NUCLEOTIDE SEQUENCE</scope>
    <source>
        <strain evidence="2">Dzin_1.0</strain>
        <tissue evidence="2">Leaf</tissue>
    </source>
</reference>
<accession>A0A9D5CWZ2</accession>
<feature type="transmembrane region" description="Helical" evidence="1">
    <location>
        <begin position="458"/>
        <end position="482"/>
    </location>
</feature>
<dbReference type="PANTHER" id="PTHR31170:SF25">
    <property type="entry name" value="BNAA09G04570D PROTEIN"/>
    <property type="match status" value="1"/>
</dbReference>
<dbReference type="PANTHER" id="PTHR31170">
    <property type="entry name" value="BNAC04G53230D PROTEIN"/>
    <property type="match status" value="1"/>
</dbReference>